<evidence type="ECO:0000256" key="4">
    <source>
        <dbReference type="ARBA" id="ARBA00022741"/>
    </source>
</evidence>
<dbReference type="InterPro" id="IPR042197">
    <property type="entry name" value="Apaf_helical"/>
</dbReference>
<reference evidence="13" key="1">
    <citation type="submission" date="2013-06" db="EMBL/GenBank/DDBJ databases">
        <authorList>
            <person name="Zhao Q."/>
        </authorList>
    </citation>
    <scope>NUCLEOTIDE SEQUENCE</scope>
    <source>
        <strain evidence="13">cv. W1943</strain>
    </source>
</reference>
<feature type="domain" description="Disease resistance R13L4/SHOC-2-like LRR" evidence="11">
    <location>
        <begin position="468"/>
        <end position="578"/>
    </location>
</feature>
<dbReference type="Gene3D" id="3.40.50.300">
    <property type="entry name" value="P-loop containing nucleotide triphosphate hydrolases"/>
    <property type="match status" value="1"/>
</dbReference>
<keyword evidence="4" id="KW-0547">Nucleotide-binding</keyword>
<dbReference type="InterPro" id="IPR058922">
    <property type="entry name" value="WHD_DRP"/>
</dbReference>
<dbReference type="InterPro" id="IPR055414">
    <property type="entry name" value="LRR_R13L4/SHOC2-like"/>
</dbReference>
<dbReference type="InterPro" id="IPR032675">
    <property type="entry name" value="LRR_dom_sf"/>
</dbReference>
<dbReference type="InterPro" id="IPR027417">
    <property type="entry name" value="P-loop_NTPase"/>
</dbReference>
<dbReference type="InterPro" id="IPR036388">
    <property type="entry name" value="WH-like_DNA-bd_sf"/>
</dbReference>
<dbReference type="FunFam" id="1.10.10.10:FF:000322">
    <property type="entry name" value="Probable disease resistance protein At1g63360"/>
    <property type="match status" value="1"/>
</dbReference>
<evidence type="ECO:0000259" key="10">
    <source>
        <dbReference type="Pfam" id="PF23559"/>
    </source>
</evidence>
<dbReference type="Gene3D" id="1.10.8.430">
    <property type="entry name" value="Helical domain of apoptotic protease-activating factors"/>
    <property type="match status" value="1"/>
</dbReference>
<dbReference type="InterPro" id="IPR002182">
    <property type="entry name" value="NB-ARC"/>
</dbReference>
<dbReference type="PANTHER" id="PTHR23155">
    <property type="entry name" value="DISEASE RESISTANCE PROTEIN RP"/>
    <property type="match status" value="1"/>
</dbReference>
<keyword evidence="3" id="KW-0677">Repeat</keyword>
<accession>A0A0E0REY3</accession>
<dbReference type="Gramene" id="ORUFI12G06470.1">
    <property type="protein sequence ID" value="ORUFI12G06470.1"/>
    <property type="gene ID" value="ORUFI12G06470"/>
</dbReference>
<feature type="region of interest" description="Disordered" evidence="7">
    <location>
        <begin position="859"/>
        <end position="879"/>
    </location>
</feature>
<dbReference type="eggNOG" id="KOG4658">
    <property type="taxonomic scope" value="Eukaryota"/>
</dbReference>
<dbReference type="CDD" id="cd14798">
    <property type="entry name" value="RX-CC_like"/>
    <property type="match status" value="1"/>
</dbReference>
<evidence type="ECO:0000256" key="5">
    <source>
        <dbReference type="ARBA" id="ARBA00022821"/>
    </source>
</evidence>
<evidence type="ECO:0000256" key="7">
    <source>
        <dbReference type="SAM" id="MobiDB-lite"/>
    </source>
</evidence>
<protein>
    <recommendedName>
        <fullName evidence="14">Rx N-terminal domain-containing protein</fullName>
    </recommendedName>
</protein>
<dbReference type="PRINTS" id="PR00364">
    <property type="entry name" value="DISEASERSIST"/>
</dbReference>
<keyword evidence="6" id="KW-0175">Coiled coil</keyword>
<evidence type="ECO:0000259" key="11">
    <source>
        <dbReference type="Pfam" id="PF23598"/>
    </source>
</evidence>
<dbReference type="Gene3D" id="1.10.10.10">
    <property type="entry name" value="Winged helix-like DNA-binding domain superfamily/Winged helix DNA-binding domain"/>
    <property type="match status" value="1"/>
</dbReference>
<keyword evidence="5" id="KW-0611">Plant defense</keyword>
<dbReference type="EnsemblPlants" id="ORUFI12G06470.1">
    <property type="protein sequence ID" value="ORUFI12G06470.1"/>
    <property type="gene ID" value="ORUFI12G06470"/>
</dbReference>
<evidence type="ECO:0000256" key="1">
    <source>
        <dbReference type="ARBA" id="ARBA00008894"/>
    </source>
</evidence>
<evidence type="ECO:0000256" key="3">
    <source>
        <dbReference type="ARBA" id="ARBA00022737"/>
    </source>
</evidence>
<dbReference type="Proteomes" id="UP000008022">
    <property type="component" value="Unassembled WGS sequence"/>
</dbReference>
<evidence type="ECO:0008006" key="14">
    <source>
        <dbReference type="Google" id="ProtNLM"/>
    </source>
</evidence>
<dbReference type="Pfam" id="PF23598">
    <property type="entry name" value="LRR_14"/>
    <property type="match status" value="2"/>
</dbReference>
<dbReference type="Pfam" id="PF18052">
    <property type="entry name" value="Rx_N"/>
    <property type="match status" value="1"/>
</dbReference>
<feature type="compositionally biased region" description="Low complexity" evidence="7">
    <location>
        <begin position="862"/>
        <end position="879"/>
    </location>
</feature>
<name>A0A0E0REY3_ORYRU</name>
<feature type="domain" description="Disease resistance protein winged helix" evidence="10">
    <location>
        <begin position="349"/>
        <end position="419"/>
    </location>
</feature>
<evidence type="ECO:0000313" key="13">
    <source>
        <dbReference type="Proteomes" id="UP000008022"/>
    </source>
</evidence>
<dbReference type="Gene3D" id="3.80.10.10">
    <property type="entry name" value="Ribonuclease Inhibitor"/>
    <property type="match status" value="1"/>
</dbReference>
<dbReference type="AlphaFoldDB" id="A0A0E0REY3"/>
<dbReference type="GO" id="GO:0042742">
    <property type="term" value="P:defense response to bacterium"/>
    <property type="evidence" value="ECO:0007669"/>
    <property type="project" value="UniProtKB-ARBA"/>
</dbReference>
<dbReference type="STRING" id="4529.A0A0E0REY3"/>
<dbReference type="InterPro" id="IPR044974">
    <property type="entry name" value="Disease_R_plants"/>
</dbReference>
<keyword evidence="2" id="KW-0433">Leucine-rich repeat</keyword>
<evidence type="ECO:0000259" key="8">
    <source>
        <dbReference type="Pfam" id="PF00931"/>
    </source>
</evidence>
<evidence type="ECO:0000259" key="9">
    <source>
        <dbReference type="Pfam" id="PF18052"/>
    </source>
</evidence>
<keyword evidence="13" id="KW-1185">Reference proteome</keyword>
<dbReference type="InterPro" id="IPR041118">
    <property type="entry name" value="Rx_N"/>
</dbReference>
<dbReference type="Gene3D" id="1.20.5.4130">
    <property type="match status" value="1"/>
</dbReference>
<dbReference type="SUPFAM" id="SSF52540">
    <property type="entry name" value="P-loop containing nucleoside triphosphate hydrolases"/>
    <property type="match status" value="1"/>
</dbReference>
<reference evidence="12" key="2">
    <citation type="submission" date="2015-06" db="UniProtKB">
        <authorList>
            <consortium name="EnsemblPlants"/>
        </authorList>
    </citation>
    <scope>IDENTIFICATION</scope>
</reference>
<comment type="similarity">
    <text evidence="1">Belongs to the disease resistance NB-LRR family.</text>
</comment>
<feature type="domain" description="Disease resistance R13L4/SHOC-2-like LRR" evidence="11">
    <location>
        <begin position="614"/>
        <end position="856"/>
    </location>
</feature>
<dbReference type="GO" id="GO:0009626">
    <property type="term" value="P:plant-type hypersensitive response"/>
    <property type="evidence" value="ECO:0007669"/>
    <property type="project" value="UniProtKB-ARBA"/>
</dbReference>
<dbReference type="HOGENOM" id="CLU_000837_25_0_1"/>
<dbReference type="Pfam" id="PF00931">
    <property type="entry name" value="NB-ARC"/>
    <property type="match status" value="1"/>
</dbReference>
<dbReference type="GO" id="GO:0002758">
    <property type="term" value="P:innate immune response-activating signaling pathway"/>
    <property type="evidence" value="ECO:0007669"/>
    <property type="project" value="UniProtKB-ARBA"/>
</dbReference>
<sequence>MEATAVSLARSVLDVVLSSVGPAVADEVARFLGVPKEVQFIRNELEMMQAFIKTASSSLHPDAAAAAGGGDNDILRTWVKQVRDLAYDIEDCLLDFALYAARISSSPTGSSWLRPGPLAARRRIADRIRELKASVEELNQLRLRYHIVVDDHHHPSRTAWVTVPHPLDGADEFRRRLRKQLGLGLGAAAGDDQNVIQDYLREKRYIIMVDDLLSQEEWDQIWQVLKPLNNKGSVVIVTTRRKDVAGHCAGLAPEEHGHVYRTPNYTLPEDMKPHISRILKGCWGLPLAISTIGGLLANRPKTGMEWKKLHEHLGVELESDQLQDITKVLVSSYHGLPYHLKPIFLYLSIFPENNEIRRTRLLRRWIAEGYIANNRDMPVEVVGERFFNELINRSMIQSSKVNHGLKVDRCRVHGMMLHIILSKSIDENQLFVIKKHCNEVPQSKIRHLVVNRWKKRDEKLENINLSLIRSLTVFGECPASLITPEMRMLRVLDLEDMANLKNEDLKHIGKLRHLRYLGLRGTDISKLPSSLQNLLYLETLDIQDTQVTQLPDGIAKLEKLRYLLAGVNFSRDLLQKMPQFGMENHNSNLLGNLASCLYCYNAQSCEISGMDQFSVMVPEGIEKLRNLHMLSVVNVRKSKDVAGKLERLTNLQRLGVTGLGQEEGKELWNSIKNLNRLQRLEVRSESLDFLVNNKDIDATPPKYLVSLRLCGLLDELPVWIKSLNDLTKVKLIGTQLKQDDIHRLKDLRNLASLGLWEKSYKEKSLIFNDGTFRKLIFLDIDGLEIIETVNIEKGAMPELQQLWVNRCQKLSDDDNGLSGVLHLLNLNELVLKKCGPKEKLVQLLQRQLSTHVKRPNFLVGKSISPTSSEASTSTATQTG</sequence>
<dbReference type="GO" id="GO:0043531">
    <property type="term" value="F:ADP binding"/>
    <property type="evidence" value="ECO:0007669"/>
    <property type="project" value="InterPro"/>
</dbReference>
<dbReference type="SUPFAM" id="SSF52058">
    <property type="entry name" value="L domain-like"/>
    <property type="match status" value="1"/>
</dbReference>
<organism evidence="12 13">
    <name type="scientific">Oryza rufipogon</name>
    <name type="common">Brownbeard rice</name>
    <name type="synonym">Asian wild rice</name>
    <dbReference type="NCBI Taxonomy" id="4529"/>
    <lineage>
        <taxon>Eukaryota</taxon>
        <taxon>Viridiplantae</taxon>
        <taxon>Streptophyta</taxon>
        <taxon>Embryophyta</taxon>
        <taxon>Tracheophyta</taxon>
        <taxon>Spermatophyta</taxon>
        <taxon>Magnoliopsida</taxon>
        <taxon>Liliopsida</taxon>
        <taxon>Poales</taxon>
        <taxon>Poaceae</taxon>
        <taxon>BOP clade</taxon>
        <taxon>Oryzoideae</taxon>
        <taxon>Oryzeae</taxon>
        <taxon>Oryzinae</taxon>
        <taxon>Oryza</taxon>
    </lineage>
</organism>
<dbReference type="InterPro" id="IPR038005">
    <property type="entry name" value="RX-like_CC"/>
</dbReference>
<evidence type="ECO:0000256" key="2">
    <source>
        <dbReference type="ARBA" id="ARBA00022614"/>
    </source>
</evidence>
<dbReference type="OMA" id="PKTGMEW"/>
<feature type="domain" description="Disease resistance N-terminal" evidence="9">
    <location>
        <begin position="12"/>
        <end position="107"/>
    </location>
</feature>
<dbReference type="PANTHER" id="PTHR23155:SF1230">
    <property type="entry name" value="OS09G0517200 PROTEIN"/>
    <property type="match status" value="1"/>
</dbReference>
<proteinExistence type="inferred from homology"/>
<evidence type="ECO:0000313" key="12">
    <source>
        <dbReference type="EnsemblPlants" id="ORUFI12G06470.1"/>
    </source>
</evidence>
<feature type="domain" description="NB-ARC" evidence="8">
    <location>
        <begin position="182"/>
        <end position="250"/>
    </location>
</feature>
<dbReference type="Pfam" id="PF23559">
    <property type="entry name" value="WHD_DRP"/>
    <property type="match status" value="1"/>
</dbReference>
<evidence type="ECO:0000256" key="6">
    <source>
        <dbReference type="ARBA" id="ARBA00023054"/>
    </source>
</evidence>